<gene>
    <name evidence="2" type="ORF">BDZ83DRAFT_44407</name>
</gene>
<protein>
    <recommendedName>
        <fullName evidence="4">Secreted protein</fullName>
    </recommendedName>
</protein>
<reference evidence="2" key="1">
    <citation type="submission" date="2021-12" db="EMBL/GenBank/DDBJ databases">
        <title>Comparative genomics, transcriptomics and evolutionary studies reveal genomic signatures of adaptation to plant cell wall in hemibiotrophic fungi.</title>
        <authorList>
            <consortium name="DOE Joint Genome Institute"/>
            <person name="Baroncelli R."/>
            <person name="Diaz J.F."/>
            <person name="Benocci T."/>
            <person name="Peng M."/>
            <person name="Battaglia E."/>
            <person name="Haridas S."/>
            <person name="Andreopoulos W."/>
            <person name="Labutti K."/>
            <person name="Pangilinan J."/>
            <person name="Floch G.L."/>
            <person name="Makela M.R."/>
            <person name="Henrissat B."/>
            <person name="Grigoriev I.V."/>
            <person name="Crouch J.A."/>
            <person name="De Vries R.P."/>
            <person name="Sukno S.A."/>
            <person name="Thon M.R."/>
        </authorList>
    </citation>
    <scope>NUCLEOTIDE SEQUENCE</scope>
    <source>
        <strain evidence="2">CBS 112980</strain>
    </source>
</reference>
<dbReference type="Proteomes" id="UP001244207">
    <property type="component" value="Unassembled WGS sequence"/>
</dbReference>
<keyword evidence="1" id="KW-0732">Signal</keyword>
<dbReference type="RefSeq" id="XP_060360476.1">
    <property type="nucleotide sequence ID" value="XM_060503132.1"/>
</dbReference>
<keyword evidence="3" id="KW-1185">Reference proteome</keyword>
<dbReference type="GeneID" id="85387031"/>
<sequence length="102" mass="11086">MALNASLLTLALLGDLFPTQAPLTEVSLTVGCFLAGGNGGKNGVRKHRTGVEAMTCPRRSPSLGWQAASFAAVASCPLSFYESPDERYWRWQLSRFVFNCSE</sequence>
<accession>A0AAD8XBS0</accession>
<organism evidence="2 3">
    <name type="scientific">Glomerella acutata</name>
    <name type="common">Colletotrichum acutatum</name>
    <dbReference type="NCBI Taxonomy" id="27357"/>
    <lineage>
        <taxon>Eukaryota</taxon>
        <taxon>Fungi</taxon>
        <taxon>Dikarya</taxon>
        <taxon>Ascomycota</taxon>
        <taxon>Pezizomycotina</taxon>
        <taxon>Sordariomycetes</taxon>
        <taxon>Hypocreomycetidae</taxon>
        <taxon>Glomerellales</taxon>
        <taxon>Glomerellaceae</taxon>
        <taxon>Colletotrichum</taxon>
        <taxon>Colletotrichum acutatum species complex</taxon>
    </lineage>
</organism>
<feature type="signal peptide" evidence="1">
    <location>
        <begin position="1"/>
        <end position="21"/>
    </location>
</feature>
<dbReference type="EMBL" id="JAHMHS010000117">
    <property type="protein sequence ID" value="KAK1716082.1"/>
    <property type="molecule type" value="Genomic_DNA"/>
</dbReference>
<evidence type="ECO:0000313" key="2">
    <source>
        <dbReference type="EMBL" id="KAK1716082.1"/>
    </source>
</evidence>
<comment type="caution">
    <text evidence="2">The sequence shown here is derived from an EMBL/GenBank/DDBJ whole genome shotgun (WGS) entry which is preliminary data.</text>
</comment>
<dbReference type="AlphaFoldDB" id="A0AAD8XBS0"/>
<evidence type="ECO:0000313" key="3">
    <source>
        <dbReference type="Proteomes" id="UP001244207"/>
    </source>
</evidence>
<evidence type="ECO:0008006" key="4">
    <source>
        <dbReference type="Google" id="ProtNLM"/>
    </source>
</evidence>
<evidence type="ECO:0000256" key="1">
    <source>
        <dbReference type="SAM" id="SignalP"/>
    </source>
</evidence>
<feature type="chain" id="PRO_5042182724" description="Secreted protein" evidence="1">
    <location>
        <begin position="22"/>
        <end position="102"/>
    </location>
</feature>
<proteinExistence type="predicted"/>
<name>A0AAD8XBS0_GLOAC</name>